<feature type="domain" description="RING-type" evidence="6">
    <location>
        <begin position="16"/>
        <end position="61"/>
    </location>
</feature>
<evidence type="ECO:0000259" key="6">
    <source>
        <dbReference type="PROSITE" id="PS50089"/>
    </source>
</evidence>
<reference evidence="8" key="2">
    <citation type="submission" date="2025-09" db="UniProtKB">
        <authorList>
            <consortium name="Ensembl"/>
        </authorList>
    </citation>
    <scope>IDENTIFICATION</scope>
</reference>
<feature type="domain" description="B30.2/SPRY" evidence="7">
    <location>
        <begin position="238"/>
        <end position="435"/>
    </location>
</feature>
<dbReference type="PROSITE" id="PS50089">
    <property type="entry name" value="ZF_RING_2"/>
    <property type="match status" value="1"/>
</dbReference>
<evidence type="ECO:0000313" key="9">
    <source>
        <dbReference type="Proteomes" id="UP000694393"/>
    </source>
</evidence>
<protein>
    <submittedName>
        <fullName evidence="8">Uncharacterized protein</fullName>
    </submittedName>
</protein>
<evidence type="ECO:0000256" key="5">
    <source>
        <dbReference type="SAM" id="Coils"/>
    </source>
</evidence>
<organism evidence="8 9">
    <name type="scientific">Pelusios castaneus</name>
    <name type="common">West African mud turtle</name>
    <dbReference type="NCBI Taxonomy" id="367368"/>
    <lineage>
        <taxon>Eukaryota</taxon>
        <taxon>Metazoa</taxon>
        <taxon>Chordata</taxon>
        <taxon>Craniata</taxon>
        <taxon>Vertebrata</taxon>
        <taxon>Euteleostomi</taxon>
        <taxon>Archelosauria</taxon>
        <taxon>Testudinata</taxon>
        <taxon>Testudines</taxon>
        <taxon>Pleurodira</taxon>
        <taxon>Pelomedusidae</taxon>
        <taxon>Pelusios</taxon>
    </lineage>
</organism>
<dbReference type="PROSITE" id="PS50188">
    <property type="entry name" value="B302_SPRY"/>
    <property type="match status" value="1"/>
</dbReference>
<dbReference type="Gene3D" id="3.30.160.60">
    <property type="entry name" value="Classic Zinc Finger"/>
    <property type="match status" value="1"/>
</dbReference>
<dbReference type="Ensembl" id="ENSPCET00000004126.1">
    <property type="protein sequence ID" value="ENSPCEP00000003997.1"/>
    <property type="gene ID" value="ENSPCEG00000003185.1"/>
</dbReference>
<dbReference type="Gene3D" id="3.30.40.10">
    <property type="entry name" value="Zinc/RING finger domain, C3HC4 (zinc finger)"/>
    <property type="match status" value="1"/>
</dbReference>
<dbReference type="InterPro" id="IPR006574">
    <property type="entry name" value="PRY"/>
</dbReference>
<keyword evidence="1" id="KW-0479">Metal-binding</keyword>
<evidence type="ECO:0000256" key="2">
    <source>
        <dbReference type="ARBA" id="ARBA00022771"/>
    </source>
</evidence>
<dbReference type="InterPro" id="IPR013083">
    <property type="entry name" value="Znf_RING/FYVE/PHD"/>
</dbReference>
<dbReference type="InterPro" id="IPR017907">
    <property type="entry name" value="Znf_RING_CS"/>
</dbReference>
<dbReference type="Pfam" id="PF00622">
    <property type="entry name" value="SPRY"/>
    <property type="match status" value="1"/>
</dbReference>
<dbReference type="SMART" id="SM00589">
    <property type="entry name" value="PRY"/>
    <property type="match status" value="1"/>
</dbReference>
<dbReference type="Proteomes" id="UP000694393">
    <property type="component" value="Unplaced"/>
</dbReference>
<keyword evidence="9" id="KW-1185">Reference proteome</keyword>
<dbReference type="InterPro" id="IPR001870">
    <property type="entry name" value="B30.2/SPRY"/>
</dbReference>
<dbReference type="PROSITE" id="PS00518">
    <property type="entry name" value="ZF_RING_1"/>
    <property type="match status" value="1"/>
</dbReference>
<dbReference type="SMART" id="SM00449">
    <property type="entry name" value="SPRY"/>
    <property type="match status" value="1"/>
</dbReference>
<keyword evidence="3" id="KW-0862">Zinc</keyword>
<proteinExistence type="predicted"/>
<dbReference type="SUPFAM" id="SSF49899">
    <property type="entry name" value="Concanavalin A-like lectins/glucanases"/>
    <property type="match status" value="1"/>
</dbReference>
<name>A0A8C8REH6_9SAUR</name>
<dbReference type="InterPro" id="IPR003879">
    <property type="entry name" value="Butyrophylin_SPRY"/>
</dbReference>
<dbReference type="SUPFAM" id="SSF57850">
    <property type="entry name" value="RING/U-box"/>
    <property type="match status" value="1"/>
</dbReference>
<sequence>MASTAPIGQALEEAICSICLEYLTEPVTIDCGHNFCQACITQYCEQKEPRSRTKVPCPQCQADFQKGTFRPNRQLANIVENIRQEDAETICVVCRESRAHRTHAVFPLEEAAQDYKMKLLSALEPLRKELQETLELTLKEKKKSMKWQVENQRWSITHEFKKLHQFLSEEETLLLQRLAEEEKVTMQRLQANITTLSKQSSAMQQLITEMEKKCRQPAAELLQVRLLTIIPHPSLQHKTLHSVTRSLDLVTNPISMDVTLDPETANSWLILSEDRKSMKPGNKKQDLPKSPERFVTMPSVLGAERFMGGRYYWEVEVGAKIYWILGVCRESVSRKGQVRASPANGYWAIGLCNGEYEACTWPSTSLPVSVRPSRVGIFLDYGAGEVTFYNVTDKSHLFTFTDTFSKPLRPYFYPGYSEGGKNASPLVICSVQAKDEGSICPIQ</sequence>
<dbReference type="InterPro" id="IPR035033">
    <property type="entry name" value="PRY/SPRY_TRIM39"/>
</dbReference>
<dbReference type="PRINTS" id="PR01407">
    <property type="entry name" value="BUTYPHLNCDUF"/>
</dbReference>
<dbReference type="SMART" id="SM00184">
    <property type="entry name" value="RING"/>
    <property type="match status" value="1"/>
</dbReference>
<dbReference type="PANTHER" id="PTHR24103">
    <property type="entry name" value="E3 UBIQUITIN-PROTEIN LIGASE TRIM"/>
    <property type="match status" value="1"/>
</dbReference>
<reference evidence="8" key="1">
    <citation type="submission" date="2025-08" db="UniProtKB">
        <authorList>
            <consortium name="Ensembl"/>
        </authorList>
    </citation>
    <scope>IDENTIFICATION</scope>
</reference>
<evidence type="ECO:0000259" key="7">
    <source>
        <dbReference type="PROSITE" id="PS50188"/>
    </source>
</evidence>
<dbReference type="InterPro" id="IPR050143">
    <property type="entry name" value="TRIM/RBCC"/>
</dbReference>
<dbReference type="GO" id="GO:0008270">
    <property type="term" value="F:zinc ion binding"/>
    <property type="evidence" value="ECO:0007669"/>
    <property type="project" value="UniProtKB-KW"/>
</dbReference>
<keyword evidence="2 4" id="KW-0863">Zinc-finger</keyword>
<dbReference type="AlphaFoldDB" id="A0A8C8REH6"/>
<dbReference type="Pfam" id="PF15227">
    <property type="entry name" value="zf-C3HC4_4"/>
    <property type="match status" value="1"/>
</dbReference>
<evidence type="ECO:0000256" key="3">
    <source>
        <dbReference type="ARBA" id="ARBA00022833"/>
    </source>
</evidence>
<dbReference type="InterPro" id="IPR001841">
    <property type="entry name" value="Znf_RING"/>
</dbReference>
<dbReference type="InterPro" id="IPR043136">
    <property type="entry name" value="B30.2/SPRY_sf"/>
</dbReference>
<dbReference type="FunFam" id="2.60.120.920:FF:000004">
    <property type="entry name" value="Butyrophilin subfamily 1 member A1"/>
    <property type="match status" value="1"/>
</dbReference>
<dbReference type="InterPro" id="IPR003877">
    <property type="entry name" value="SPRY_dom"/>
</dbReference>
<evidence type="ECO:0000256" key="1">
    <source>
        <dbReference type="ARBA" id="ARBA00022723"/>
    </source>
</evidence>
<dbReference type="Pfam" id="PF13765">
    <property type="entry name" value="PRY"/>
    <property type="match status" value="1"/>
</dbReference>
<accession>A0A8C8REH6</accession>
<dbReference type="SUPFAM" id="SSF57845">
    <property type="entry name" value="B-box zinc-binding domain"/>
    <property type="match status" value="1"/>
</dbReference>
<feature type="coiled-coil region" evidence="5">
    <location>
        <begin position="179"/>
        <end position="206"/>
    </location>
</feature>
<dbReference type="Gene3D" id="2.60.120.920">
    <property type="match status" value="1"/>
</dbReference>
<dbReference type="CDD" id="cd13745">
    <property type="entry name" value="SPRY_PRY_TRIM39"/>
    <property type="match status" value="1"/>
</dbReference>
<evidence type="ECO:0000313" key="8">
    <source>
        <dbReference type="Ensembl" id="ENSPCEP00000003997.1"/>
    </source>
</evidence>
<evidence type="ECO:0000256" key="4">
    <source>
        <dbReference type="PROSITE-ProRule" id="PRU00175"/>
    </source>
</evidence>
<dbReference type="InterPro" id="IPR013320">
    <property type="entry name" value="ConA-like_dom_sf"/>
</dbReference>
<keyword evidence="5" id="KW-0175">Coiled coil</keyword>